<reference evidence="9" key="1">
    <citation type="journal article" date="2021" name="Open Biol.">
        <title>Shared evolutionary footprints suggest mitochondrial oxidative damage underlies multiple complex I losses in fungi.</title>
        <authorList>
            <person name="Schikora-Tamarit M.A."/>
            <person name="Marcet-Houben M."/>
            <person name="Nosek J."/>
            <person name="Gabaldon T."/>
        </authorList>
    </citation>
    <scope>NUCLEOTIDE SEQUENCE</scope>
    <source>
        <strain evidence="9">CBS6341</strain>
    </source>
</reference>
<evidence type="ECO:0000256" key="6">
    <source>
        <dbReference type="RuleBase" id="RU364071"/>
    </source>
</evidence>
<dbReference type="InterPro" id="IPR013528">
    <property type="entry name" value="HMG_CoA_synth_N"/>
</dbReference>
<feature type="active site" description="Proton donor/acceptor" evidence="4">
    <location>
        <position position="249"/>
    </location>
</feature>
<evidence type="ECO:0000256" key="2">
    <source>
        <dbReference type="ARBA" id="ARBA00022679"/>
    </source>
</evidence>
<dbReference type="OrthoDB" id="1269963at2759"/>
<feature type="active site" description="Proton donor/acceptor" evidence="4">
    <location>
        <position position="82"/>
    </location>
</feature>
<keyword evidence="10" id="KW-1185">Reference proteome</keyword>
<keyword evidence="2 6" id="KW-0808">Transferase</keyword>
<dbReference type="PANTHER" id="PTHR43323">
    <property type="entry name" value="3-HYDROXY-3-METHYLGLUTARYL COENZYME A SYNTHASE"/>
    <property type="match status" value="1"/>
</dbReference>
<sequence>MSTRPQNVGIKAIEVYIPRQVKLEKADGVSQGKYTIGLGQTNMSFVNDREDIYSFSLTVLSQLIKKNNIDVNNIGRLECGTETLLDKSKSVKTILTTLFGDNHDIEGVDNINACYGGSAAVFNSINWVESSSWDGRDAIVVAGDIALYEPGPARPTGGAGAVALLIGPDAPLVFDSSRGSYFDHVYDFYKANFKSEYPLVDGHFSLSCYVKALDYSYASYSKKAIKSGAQGIDNNAIGTTDRFDYNAFHVPNAKLVAKSYARLLYNDFRANPSLYPEIDQSLATVDYDVSLTDKNIEKTFVGLSKKLFAERVSPALIVPTNTGNMYTASVWGSLASLLYFVGNEKLQNKRIGLFSYGSGLAATLFSIQVKGDISSIAKSLDLDTKLNDREIVSPEAYLQSIDLREQAYGQKDYKPKGSIDHLREGTYYLTEITEKFHRHYEIK</sequence>
<feature type="active site" description="Acyl-thioester intermediate" evidence="4">
    <location>
        <position position="114"/>
    </location>
</feature>
<dbReference type="InterPro" id="IPR016039">
    <property type="entry name" value="Thiolase-like"/>
</dbReference>
<feature type="domain" description="Hydroxymethylglutaryl-coenzyme A synthase C-terminal" evidence="8">
    <location>
        <begin position="173"/>
        <end position="443"/>
    </location>
</feature>
<dbReference type="InterPro" id="IPR000590">
    <property type="entry name" value="HMG_CoA_synt_AS"/>
</dbReference>
<dbReference type="GO" id="GO:0004421">
    <property type="term" value="F:hydroxymethylglutaryl-CoA synthase activity"/>
    <property type="evidence" value="ECO:0007669"/>
    <property type="project" value="UniProtKB-EC"/>
</dbReference>
<reference evidence="9" key="2">
    <citation type="submission" date="2021-01" db="EMBL/GenBank/DDBJ databases">
        <authorList>
            <person name="Schikora-Tamarit M.A."/>
        </authorList>
    </citation>
    <scope>NUCLEOTIDE SEQUENCE</scope>
    <source>
        <strain evidence="9">CBS6341</strain>
    </source>
</reference>
<protein>
    <recommendedName>
        <fullName evidence="3 6">Hydroxymethylglutaryl-CoA synthase</fullName>
        <shortName evidence="6">HMG-CoA synthase</shortName>
        <ecNumber evidence="6">2.3.3.10</ecNumber>
    </recommendedName>
    <alternativeName>
        <fullName evidence="6">3-hydroxy-3-methylglutaryl coenzyme A synthase</fullName>
    </alternativeName>
</protein>
<dbReference type="FunFam" id="3.40.47.10:FF:000008">
    <property type="entry name" value="3-hydroxy-3-methylglutaryl coenzyme A synthase"/>
    <property type="match status" value="1"/>
</dbReference>
<proteinExistence type="inferred from homology"/>
<dbReference type="InterPro" id="IPR013746">
    <property type="entry name" value="HMG_CoA_synt_C_dom"/>
</dbReference>
<evidence type="ECO:0000256" key="1">
    <source>
        <dbReference type="ARBA" id="ARBA00007061"/>
    </source>
</evidence>
<comment type="caution">
    <text evidence="9">The sequence shown here is derived from an EMBL/GenBank/DDBJ whole genome shotgun (WGS) entry which is preliminary data.</text>
</comment>
<evidence type="ECO:0000256" key="3">
    <source>
        <dbReference type="ARBA" id="ARBA00073381"/>
    </source>
</evidence>
<organism evidence="9 10">
    <name type="scientific">Wickerhamomyces mucosus</name>
    <dbReference type="NCBI Taxonomy" id="1378264"/>
    <lineage>
        <taxon>Eukaryota</taxon>
        <taxon>Fungi</taxon>
        <taxon>Dikarya</taxon>
        <taxon>Ascomycota</taxon>
        <taxon>Saccharomycotina</taxon>
        <taxon>Saccharomycetes</taxon>
        <taxon>Phaffomycetales</taxon>
        <taxon>Wickerhamomycetaceae</taxon>
        <taxon>Wickerhamomyces</taxon>
    </lineage>
</organism>
<dbReference type="EC" id="2.3.3.10" evidence="6"/>
<name>A0A9P8PG79_9ASCO</name>
<dbReference type="Pfam" id="PF08540">
    <property type="entry name" value="HMG_CoA_synt_C"/>
    <property type="match status" value="1"/>
</dbReference>
<evidence type="ECO:0000313" key="9">
    <source>
        <dbReference type="EMBL" id="KAH3671366.1"/>
    </source>
</evidence>
<dbReference type="PROSITE" id="PS01226">
    <property type="entry name" value="HMG_COA_SYNTHASE"/>
    <property type="match status" value="1"/>
</dbReference>
<evidence type="ECO:0000256" key="5">
    <source>
        <dbReference type="PIRSR" id="PIRSR610122-2"/>
    </source>
</evidence>
<dbReference type="Gene3D" id="3.40.47.10">
    <property type="match status" value="1"/>
</dbReference>
<dbReference type="EMBL" id="JAEUBF010001281">
    <property type="protein sequence ID" value="KAH3671366.1"/>
    <property type="molecule type" value="Genomic_DNA"/>
</dbReference>
<dbReference type="GO" id="GO:0006696">
    <property type="term" value="P:ergosterol biosynthetic process"/>
    <property type="evidence" value="ECO:0007669"/>
    <property type="project" value="TreeGrafter"/>
</dbReference>
<dbReference type="Pfam" id="PF01154">
    <property type="entry name" value="HMG_CoA_synt_N"/>
    <property type="match status" value="1"/>
</dbReference>
<feature type="binding site" evidence="5">
    <location>
        <position position="205"/>
    </location>
    <ligand>
        <name>CoA</name>
        <dbReference type="ChEBI" id="CHEBI:57287"/>
    </ligand>
</feature>
<dbReference type="GO" id="GO:0006084">
    <property type="term" value="P:acetyl-CoA metabolic process"/>
    <property type="evidence" value="ECO:0007669"/>
    <property type="project" value="InterPro"/>
</dbReference>
<dbReference type="PANTHER" id="PTHR43323:SF2">
    <property type="entry name" value="HYDROXYMETHYLGLUTARYL-COA SYNTHASE"/>
    <property type="match status" value="1"/>
</dbReference>
<gene>
    <name evidence="9" type="ORF">WICMUC_004663</name>
</gene>
<feature type="domain" description="Hydroxymethylglutaryl-coenzyme A synthase N-terminal" evidence="7">
    <location>
        <begin position="4"/>
        <end position="171"/>
    </location>
</feature>
<feature type="binding site" evidence="5">
    <location>
        <position position="254"/>
    </location>
    <ligand>
        <name>CoA</name>
        <dbReference type="ChEBI" id="CHEBI:57287"/>
    </ligand>
</feature>
<evidence type="ECO:0000313" key="10">
    <source>
        <dbReference type="Proteomes" id="UP000769528"/>
    </source>
</evidence>
<comment type="catalytic activity">
    <reaction evidence="6">
        <text>acetoacetyl-CoA + acetyl-CoA + H2O = (3S)-3-hydroxy-3-methylglutaryl-CoA + CoA + H(+)</text>
        <dbReference type="Rhea" id="RHEA:10188"/>
        <dbReference type="ChEBI" id="CHEBI:15377"/>
        <dbReference type="ChEBI" id="CHEBI:15378"/>
        <dbReference type="ChEBI" id="CHEBI:43074"/>
        <dbReference type="ChEBI" id="CHEBI:57286"/>
        <dbReference type="ChEBI" id="CHEBI:57287"/>
        <dbReference type="ChEBI" id="CHEBI:57288"/>
        <dbReference type="EC" id="2.3.3.10"/>
    </reaction>
</comment>
<comment type="function">
    <text evidence="6">Catalyzes the condensation of acetyl-CoA with acetoacetyl-CoA to form HMG-CoA.</text>
</comment>
<dbReference type="InterPro" id="IPR010122">
    <property type="entry name" value="HMG_CoA_synthase_euk"/>
</dbReference>
<dbReference type="Proteomes" id="UP000769528">
    <property type="component" value="Unassembled WGS sequence"/>
</dbReference>
<dbReference type="GO" id="GO:0010142">
    <property type="term" value="P:farnesyl diphosphate biosynthetic process, mevalonate pathway"/>
    <property type="evidence" value="ECO:0007669"/>
    <property type="project" value="InterPro"/>
</dbReference>
<evidence type="ECO:0000256" key="4">
    <source>
        <dbReference type="PIRSR" id="PIRSR610122-1"/>
    </source>
</evidence>
<evidence type="ECO:0000259" key="7">
    <source>
        <dbReference type="Pfam" id="PF01154"/>
    </source>
</evidence>
<dbReference type="AlphaFoldDB" id="A0A9P8PG79"/>
<dbReference type="CDD" id="cd00827">
    <property type="entry name" value="init_cond_enzymes"/>
    <property type="match status" value="1"/>
</dbReference>
<comment type="similarity">
    <text evidence="1 6">Belongs to the thiolase-like superfamily. HMG-CoA synthase family.</text>
</comment>
<dbReference type="NCBIfam" id="TIGR01833">
    <property type="entry name" value="HMG-CoA-S_euk"/>
    <property type="match status" value="1"/>
</dbReference>
<evidence type="ECO:0000259" key="8">
    <source>
        <dbReference type="Pfam" id="PF08540"/>
    </source>
</evidence>
<feature type="binding site" evidence="5">
    <location>
        <position position="258"/>
    </location>
    <ligand>
        <name>CoA</name>
        <dbReference type="ChEBI" id="CHEBI:57287"/>
    </ligand>
</feature>
<dbReference type="SUPFAM" id="SSF53901">
    <property type="entry name" value="Thiolase-like"/>
    <property type="match status" value="2"/>
</dbReference>
<accession>A0A9P8PG79</accession>